<feature type="domain" description="Transducer of regulated CREB activity middle" evidence="12">
    <location>
        <begin position="230"/>
        <end position="348"/>
    </location>
</feature>
<evidence type="ECO:0000256" key="2">
    <source>
        <dbReference type="ARBA" id="ARBA00004496"/>
    </source>
</evidence>
<evidence type="ECO:0000256" key="10">
    <source>
        <dbReference type="SAM" id="MobiDB-lite"/>
    </source>
</evidence>
<keyword evidence="5" id="KW-0597">Phosphoprotein</keyword>
<feature type="compositionally biased region" description="Basic and acidic residues" evidence="10">
    <location>
        <begin position="130"/>
        <end position="142"/>
    </location>
</feature>
<feature type="region of interest" description="Disordered" evidence="10">
    <location>
        <begin position="244"/>
        <end position="271"/>
    </location>
</feature>
<dbReference type="PANTHER" id="PTHR13589:SF15">
    <property type="entry name" value="CREB-REGULATED TRANSCRIPTION COACTIVATOR, ISOFORM B"/>
    <property type="match status" value="1"/>
</dbReference>
<evidence type="ECO:0000256" key="9">
    <source>
        <dbReference type="ARBA" id="ARBA00023242"/>
    </source>
</evidence>
<dbReference type="Pfam" id="PF12884">
    <property type="entry name" value="TORC_N"/>
    <property type="match status" value="1"/>
</dbReference>
<dbReference type="PANTHER" id="PTHR13589">
    <property type="entry name" value="CREB-REGULATED TRANSCRIPTION COACTIVATOR"/>
    <property type="match status" value="1"/>
</dbReference>
<dbReference type="GO" id="GO:0005737">
    <property type="term" value="C:cytoplasm"/>
    <property type="evidence" value="ECO:0007669"/>
    <property type="project" value="UniProtKB-SubCell"/>
</dbReference>
<dbReference type="Pfam" id="PF12886">
    <property type="entry name" value="TORC_C"/>
    <property type="match status" value="1"/>
</dbReference>
<dbReference type="InterPro" id="IPR024784">
    <property type="entry name" value="TORC_M"/>
</dbReference>
<name>A0AAD5PUD0_9CRUS</name>
<dbReference type="GO" id="GO:0005634">
    <property type="term" value="C:nucleus"/>
    <property type="evidence" value="ECO:0007669"/>
    <property type="project" value="UniProtKB-SubCell"/>
</dbReference>
<dbReference type="InterPro" id="IPR024786">
    <property type="entry name" value="TORC"/>
</dbReference>
<evidence type="ECO:0000259" key="13">
    <source>
        <dbReference type="Pfam" id="PF12886"/>
    </source>
</evidence>
<keyword evidence="8" id="KW-0804">Transcription</keyword>
<feature type="region of interest" description="Disordered" evidence="10">
    <location>
        <begin position="516"/>
        <end position="573"/>
    </location>
</feature>
<dbReference type="Proteomes" id="UP000820818">
    <property type="component" value="Linkage Group LG4"/>
</dbReference>
<keyword evidence="7" id="KW-0010">Activator</keyword>
<organism evidence="14 15">
    <name type="scientific">Daphnia sinensis</name>
    <dbReference type="NCBI Taxonomy" id="1820382"/>
    <lineage>
        <taxon>Eukaryota</taxon>
        <taxon>Metazoa</taxon>
        <taxon>Ecdysozoa</taxon>
        <taxon>Arthropoda</taxon>
        <taxon>Crustacea</taxon>
        <taxon>Branchiopoda</taxon>
        <taxon>Diplostraca</taxon>
        <taxon>Cladocera</taxon>
        <taxon>Anomopoda</taxon>
        <taxon>Daphniidae</taxon>
        <taxon>Daphnia</taxon>
        <taxon>Daphnia similis group</taxon>
    </lineage>
</organism>
<evidence type="ECO:0000313" key="15">
    <source>
        <dbReference type="Proteomes" id="UP000820818"/>
    </source>
</evidence>
<evidence type="ECO:0000256" key="7">
    <source>
        <dbReference type="ARBA" id="ARBA00023159"/>
    </source>
</evidence>
<dbReference type="GO" id="GO:0045944">
    <property type="term" value="P:positive regulation of transcription by RNA polymerase II"/>
    <property type="evidence" value="ECO:0007669"/>
    <property type="project" value="TreeGrafter"/>
</dbReference>
<evidence type="ECO:0008006" key="16">
    <source>
        <dbReference type="Google" id="ProtNLM"/>
    </source>
</evidence>
<evidence type="ECO:0000256" key="8">
    <source>
        <dbReference type="ARBA" id="ARBA00023163"/>
    </source>
</evidence>
<keyword evidence="9" id="KW-0539">Nucleus</keyword>
<feature type="compositionally biased region" description="Polar residues" evidence="10">
    <location>
        <begin position="534"/>
        <end position="545"/>
    </location>
</feature>
<keyword evidence="6" id="KW-0805">Transcription regulation</keyword>
<comment type="similarity">
    <text evidence="3">Belongs to the TORC family.</text>
</comment>
<protein>
    <recommendedName>
        <fullName evidence="16">CREB-regulated transcription coactivator 1</fullName>
    </recommendedName>
</protein>
<feature type="region of interest" description="Disordered" evidence="10">
    <location>
        <begin position="326"/>
        <end position="437"/>
    </location>
</feature>
<evidence type="ECO:0000256" key="1">
    <source>
        <dbReference type="ARBA" id="ARBA00004123"/>
    </source>
</evidence>
<sequence length="758" mass="80375">MDFSLRRRVLCSVFLVPADDLAFVNIVIRSHNRSGIQCLNMASSNPRKFSEKIALHTQKQAEETADFEKIMNEVRSAKPNQINGDCSPSHLVISPISPFRAGSLPNVNSPSTNSTSIDLQSALNNLGDMRAGRESGYRDRRSAGPGGGGYSPGSSLGSVRPSRRSDQTTSSNPHSYQMHPSGGLVQAPQISGSVGSPNLSHSTGTGSSGNGGLSTNVAYLSPPLDPCWRRHSDSALHQAAMVSGEGVTGNASTNLSRRGQDGNNYLNSMDPNSSSVHLGISATGDGRPKSCCDVSRVPGINICPGPEPNGIQIPIGSNTGSLPDLTNLQFASPLSDPIDGDDNSFQTHPLYSTSPNVVSPSYGANGLNDHSHPLNSLNMGLNPGPPGGSSRGSSPGPSPSQRRRPHHQLVNLQLRSPSHAHSSQNHSHNHSSNLLTVPSASMNPRLLHSSKGIALDPNGISVPSYQPYLYQNSGGGADYGQPVSPAHSPTHMMSPSQPIPTHGGLLTAYRNPQPILRPSPISSPTLVVPGHMNYRSNSPGDGTNCASSAPPSPVSQSLSPASSPGLAASPASPFADQISSMNCQNQMGSGSGSNLNQMSFYPNQSNVLNQFEQFNMMDSSSEQTLQSYGNYKSNHMGQANISMDISLDPFYSQPSQFMFGGRLELNQQTAPQTPQTPSSIPDIVLQDFSCTPEELARHNSHDLSSAMGSSFDGVDFYPTDDALRDGLDPIDFDGLQILTNSTLVTDPSTEDHFRLDRM</sequence>
<feature type="compositionally biased region" description="Polar residues" evidence="10">
    <location>
        <begin position="249"/>
        <end position="271"/>
    </location>
</feature>
<evidence type="ECO:0000259" key="11">
    <source>
        <dbReference type="Pfam" id="PF12884"/>
    </source>
</evidence>
<evidence type="ECO:0000259" key="12">
    <source>
        <dbReference type="Pfam" id="PF12885"/>
    </source>
</evidence>
<evidence type="ECO:0000313" key="14">
    <source>
        <dbReference type="EMBL" id="KAI9560176.1"/>
    </source>
</evidence>
<comment type="caution">
    <text evidence="14">The sequence shown here is derived from an EMBL/GenBank/DDBJ whole genome shotgun (WGS) entry which is preliminary data.</text>
</comment>
<dbReference type="GO" id="GO:0008140">
    <property type="term" value="F:cAMP response element binding protein binding"/>
    <property type="evidence" value="ECO:0007669"/>
    <property type="project" value="InterPro"/>
</dbReference>
<dbReference type="AlphaFoldDB" id="A0AAD5PUD0"/>
<evidence type="ECO:0000256" key="6">
    <source>
        <dbReference type="ARBA" id="ARBA00023015"/>
    </source>
</evidence>
<feature type="compositionally biased region" description="Low complexity" evidence="10">
    <location>
        <begin position="546"/>
        <end position="573"/>
    </location>
</feature>
<dbReference type="GO" id="GO:0051289">
    <property type="term" value="P:protein homotetramerization"/>
    <property type="evidence" value="ECO:0007669"/>
    <property type="project" value="InterPro"/>
</dbReference>
<evidence type="ECO:0000256" key="5">
    <source>
        <dbReference type="ARBA" id="ARBA00022553"/>
    </source>
</evidence>
<feature type="compositionally biased region" description="Low complexity" evidence="10">
    <location>
        <begin position="416"/>
        <end position="433"/>
    </location>
</feature>
<feature type="region of interest" description="Disordered" evidence="10">
    <location>
        <begin position="129"/>
        <end position="214"/>
    </location>
</feature>
<comment type="subcellular location">
    <subcellularLocation>
        <location evidence="2">Cytoplasm</location>
    </subcellularLocation>
    <subcellularLocation>
        <location evidence="1">Nucleus</location>
    </subcellularLocation>
</comment>
<keyword evidence="4" id="KW-0963">Cytoplasm</keyword>
<dbReference type="InterPro" id="IPR024783">
    <property type="entry name" value="TORC_N"/>
</dbReference>
<dbReference type="EMBL" id="WJBH02000004">
    <property type="protein sequence ID" value="KAI9560176.1"/>
    <property type="molecule type" value="Genomic_DNA"/>
</dbReference>
<accession>A0AAD5PUD0</accession>
<proteinExistence type="inferred from homology"/>
<dbReference type="InterPro" id="IPR024785">
    <property type="entry name" value="TORC_C"/>
</dbReference>
<feature type="domain" description="Transducer of regulated CREB activity N-terminal" evidence="11">
    <location>
        <begin position="45"/>
        <end position="105"/>
    </location>
</feature>
<reference evidence="14 15" key="1">
    <citation type="submission" date="2022-05" db="EMBL/GenBank/DDBJ databases">
        <title>A multi-omics perspective on studying reproductive biology in Daphnia sinensis.</title>
        <authorList>
            <person name="Jia J."/>
        </authorList>
    </citation>
    <scope>NUCLEOTIDE SEQUENCE [LARGE SCALE GENOMIC DNA]</scope>
    <source>
        <strain evidence="14 15">WSL</strain>
    </source>
</reference>
<evidence type="ECO:0000256" key="3">
    <source>
        <dbReference type="ARBA" id="ARBA00007167"/>
    </source>
</evidence>
<dbReference type="Pfam" id="PF12885">
    <property type="entry name" value="TORC_M"/>
    <property type="match status" value="1"/>
</dbReference>
<feature type="compositionally biased region" description="Polar residues" evidence="10">
    <location>
        <begin position="343"/>
        <end position="359"/>
    </location>
</feature>
<feature type="compositionally biased region" description="Polar residues" evidence="10">
    <location>
        <begin position="188"/>
        <end position="197"/>
    </location>
</feature>
<keyword evidence="15" id="KW-1185">Reference proteome</keyword>
<feature type="domain" description="Transducer of regulated CREB activity C-terminal" evidence="13">
    <location>
        <begin position="681"/>
        <end position="758"/>
    </location>
</feature>
<evidence type="ECO:0000256" key="4">
    <source>
        <dbReference type="ARBA" id="ARBA00022490"/>
    </source>
</evidence>
<gene>
    <name evidence="14" type="ORF">GHT06_014187</name>
</gene>